<reference evidence="1 2" key="1">
    <citation type="submission" date="2015-06" db="EMBL/GenBank/DDBJ databases">
        <title>R. anatipestifer strain HXb2 is the most virulent strain so far, and the genome sequence would help us uncover the pathogenesis.</title>
        <authorList>
            <person name="Hu Q."/>
            <person name="Qi J."/>
            <person name="Bo H."/>
            <person name="Liu G."/>
            <person name="Tao M."/>
            <person name="Ding Y."/>
            <person name="Xue Y."/>
        </authorList>
    </citation>
    <scope>NUCLEOTIDE SEQUENCE [LARGE SCALE GENOMIC DNA]</scope>
    <source>
        <strain evidence="1 2">HXb2</strain>
    </source>
</reference>
<dbReference type="EMBL" id="CP011859">
    <property type="protein sequence ID" value="AQY21229.1"/>
    <property type="molecule type" value="Genomic_DNA"/>
</dbReference>
<protein>
    <submittedName>
        <fullName evidence="1">Uncharacterized protein</fullName>
    </submittedName>
</protein>
<organism evidence="1 2">
    <name type="scientific">Riemerella anatipestifer</name>
    <name type="common">Moraxella anatipestifer</name>
    <dbReference type="NCBI Taxonomy" id="34085"/>
    <lineage>
        <taxon>Bacteria</taxon>
        <taxon>Pseudomonadati</taxon>
        <taxon>Bacteroidota</taxon>
        <taxon>Flavobacteriia</taxon>
        <taxon>Flavobacteriales</taxon>
        <taxon>Weeksellaceae</taxon>
        <taxon>Riemerella</taxon>
    </lineage>
</organism>
<name>A0A1S7DQ48_RIEAN</name>
<accession>A0A1S7DQ48</accession>
<evidence type="ECO:0000313" key="1">
    <source>
        <dbReference type="EMBL" id="AQY21229.1"/>
    </source>
</evidence>
<evidence type="ECO:0000313" key="2">
    <source>
        <dbReference type="Proteomes" id="UP000189883"/>
    </source>
</evidence>
<proteinExistence type="predicted"/>
<sequence length="61" mass="7249">MDFPHPLSPAMAIIFPFSKLQLKLVKIERSEWYEKDRFFISKNIRAKVRIFTFGDEVIVGF</sequence>
<dbReference type="Proteomes" id="UP000189883">
    <property type="component" value="Chromosome"/>
</dbReference>
<dbReference type="AlphaFoldDB" id="A0A1S7DQ48"/>
<gene>
    <name evidence="1" type="ORF">AB406_0266</name>
</gene>